<protein>
    <submittedName>
        <fullName evidence="1">Putative ovule protein</fullName>
    </submittedName>
</protein>
<organism evidence="1">
    <name type="scientific">Solanum chacoense</name>
    <name type="common">Chaco potato</name>
    <dbReference type="NCBI Taxonomy" id="4108"/>
    <lineage>
        <taxon>Eukaryota</taxon>
        <taxon>Viridiplantae</taxon>
        <taxon>Streptophyta</taxon>
        <taxon>Embryophyta</taxon>
        <taxon>Tracheophyta</taxon>
        <taxon>Spermatophyta</taxon>
        <taxon>Magnoliopsida</taxon>
        <taxon>eudicotyledons</taxon>
        <taxon>Gunneridae</taxon>
        <taxon>Pentapetalae</taxon>
        <taxon>asterids</taxon>
        <taxon>lamiids</taxon>
        <taxon>Solanales</taxon>
        <taxon>Solanaceae</taxon>
        <taxon>Solanoideae</taxon>
        <taxon>Solaneae</taxon>
        <taxon>Solanum</taxon>
    </lineage>
</organism>
<proteinExistence type="predicted"/>
<reference evidence="1" key="1">
    <citation type="submission" date="2015-12" db="EMBL/GenBank/DDBJ databases">
        <title>Gene expression during late stages of embryo sac development: a critical building block for successful pollen-pistil interactions.</title>
        <authorList>
            <person name="Liu Y."/>
            <person name="Joly V."/>
            <person name="Sabar M."/>
            <person name="Matton D.P."/>
        </authorList>
    </citation>
    <scope>NUCLEOTIDE SEQUENCE</scope>
</reference>
<name>A0A0V0GFS6_SOLCH</name>
<sequence length="63" mass="7280">CILVLWCPLNLAFSSNIITSHFPLTHVCQFLLIELKSLSSFFQILMHGQQFSTPVKFRRILSN</sequence>
<evidence type="ECO:0000313" key="1">
    <source>
        <dbReference type="EMBL" id="JAP06160.1"/>
    </source>
</evidence>
<dbReference type="EMBL" id="GEDG01042717">
    <property type="protein sequence ID" value="JAP06160.1"/>
    <property type="molecule type" value="Transcribed_RNA"/>
</dbReference>
<dbReference type="AlphaFoldDB" id="A0A0V0GFS6"/>
<feature type="non-terminal residue" evidence="1">
    <location>
        <position position="1"/>
    </location>
</feature>
<accession>A0A0V0GFS6</accession>